<dbReference type="AlphaFoldDB" id="A0AA35TEL9"/>
<feature type="compositionally biased region" description="Low complexity" evidence="5">
    <location>
        <begin position="223"/>
        <end position="234"/>
    </location>
</feature>
<dbReference type="Pfam" id="PF00475">
    <property type="entry name" value="IGPD"/>
    <property type="match status" value="1"/>
</dbReference>
<dbReference type="PANTHER" id="PTHR23133:SF2">
    <property type="entry name" value="IMIDAZOLEGLYCEROL-PHOSPHATE DEHYDRATASE"/>
    <property type="match status" value="1"/>
</dbReference>
<dbReference type="InterPro" id="IPR020568">
    <property type="entry name" value="Ribosomal_Su5_D2-typ_SF"/>
</dbReference>
<evidence type="ECO:0000256" key="4">
    <source>
        <dbReference type="ARBA" id="ARBA00023239"/>
    </source>
</evidence>
<organism evidence="6 7">
    <name type="scientific">Geodia barretti</name>
    <name type="common">Barrett's horny sponge</name>
    <dbReference type="NCBI Taxonomy" id="519541"/>
    <lineage>
        <taxon>Eukaryota</taxon>
        <taxon>Metazoa</taxon>
        <taxon>Porifera</taxon>
        <taxon>Demospongiae</taxon>
        <taxon>Heteroscleromorpha</taxon>
        <taxon>Tetractinellida</taxon>
        <taxon>Astrophorina</taxon>
        <taxon>Geodiidae</taxon>
        <taxon>Geodia</taxon>
    </lineage>
</organism>
<sequence length="287" mass="31328">GLHQSPSGSRGPRSHAEPYHRRDGHSSFDQPRRRGRLRSDTGNGFLDHMVSQISRHGLIDITLKAEGDLHTGWHHLVEDVGITLGRALNEAIGDARGIRRMGHAIVPLDETLAMVALDCSGRGYAVIETTIDDSMVETLPGSLVRHFFESIALEGKINLHAKILTGIDPHHTPTLQSLLAPSSLPIQTLAPTADPKPKTHKQQHTPHTPPKTPPPTPTPQTRPLPTHNTQHTKPTPTPPTPPNPPQNHNQPKNPKTKQKTNTQTKPPPPQTTHTPTPKNNQGHLTAS</sequence>
<feature type="compositionally biased region" description="Low complexity" evidence="5">
    <location>
        <begin position="271"/>
        <end position="281"/>
    </location>
</feature>
<dbReference type="PANTHER" id="PTHR23133">
    <property type="entry name" value="IMIDAZOLEGLYCEROL-PHOSPHATE DEHYDRATASE HIS7"/>
    <property type="match status" value="1"/>
</dbReference>
<gene>
    <name evidence="6" type="ORF">GBAR_LOCUS25607</name>
</gene>
<evidence type="ECO:0000256" key="5">
    <source>
        <dbReference type="SAM" id="MobiDB-lite"/>
    </source>
</evidence>
<proteinExistence type="predicted"/>
<reference evidence="6" key="1">
    <citation type="submission" date="2023-03" db="EMBL/GenBank/DDBJ databases">
        <authorList>
            <person name="Steffen K."/>
            <person name="Cardenas P."/>
        </authorList>
    </citation>
    <scope>NUCLEOTIDE SEQUENCE</scope>
</reference>
<dbReference type="EMBL" id="CASHTH010003554">
    <property type="protein sequence ID" value="CAI8046324.1"/>
    <property type="molecule type" value="Genomic_DNA"/>
</dbReference>
<feature type="region of interest" description="Disordered" evidence="5">
    <location>
        <begin position="187"/>
        <end position="287"/>
    </location>
</feature>
<keyword evidence="7" id="KW-1185">Reference proteome</keyword>
<dbReference type="GO" id="GO:0004424">
    <property type="term" value="F:imidazoleglycerol-phosphate dehydratase activity"/>
    <property type="evidence" value="ECO:0007669"/>
    <property type="project" value="InterPro"/>
</dbReference>
<dbReference type="Gene3D" id="3.30.230.40">
    <property type="entry name" value="Imidazole glycerol phosphate dehydratase, domain 1"/>
    <property type="match status" value="2"/>
</dbReference>
<name>A0AA35TEL9_GEOBA</name>
<dbReference type="GO" id="GO:0000105">
    <property type="term" value="P:L-histidine biosynthetic process"/>
    <property type="evidence" value="ECO:0007669"/>
    <property type="project" value="UniProtKB-KW"/>
</dbReference>
<dbReference type="SUPFAM" id="SSF54211">
    <property type="entry name" value="Ribosomal protein S5 domain 2-like"/>
    <property type="match status" value="2"/>
</dbReference>
<keyword evidence="3" id="KW-0368">Histidine biosynthesis</keyword>
<feature type="compositionally biased region" description="Pro residues" evidence="5">
    <location>
        <begin position="235"/>
        <end position="245"/>
    </location>
</feature>
<feature type="non-terminal residue" evidence="6">
    <location>
        <position position="1"/>
    </location>
</feature>
<dbReference type="InterPro" id="IPR000807">
    <property type="entry name" value="ImidazoleglycerolP_deHydtase"/>
</dbReference>
<evidence type="ECO:0000256" key="3">
    <source>
        <dbReference type="ARBA" id="ARBA00023102"/>
    </source>
</evidence>
<feature type="compositionally biased region" description="Basic and acidic residues" evidence="5">
    <location>
        <begin position="14"/>
        <end position="32"/>
    </location>
</feature>
<keyword evidence="2" id="KW-0028">Amino-acid biosynthesis</keyword>
<feature type="compositionally biased region" description="Pro residues" evidence="5">
    <location>
        <begin position="207"/>
        <end position="222"/>
    </location>
</feature>
<dbReference type="InterPro" id="IPR038494">
    <property type="entry name" value="IGPD_sf"/>
</dbReference>
<evidence type="ECO:0000313" key="6">
    <source>
        <dbReference type="EMBL" id="CAI8046324.1"/>
    </source>
</evidence>
<dbReference type="FunFam" id="3.30.230.40:FF:000003">
    <property type="entry name" value="Imidazoleglycerol-phosphate dehydratase HisB"/>
    <property type="match status" value="1"/>
</dbReference>
<evidence type="ECO:0000313" key="7">
    <source>
        <dbReference type="Proteomes" id="UP001174909"/>
    </source>
</evidence>
<feature type="region of interest" description="Disordered" evidence="5">
    <location>
        <begin position="1"/>
        <end position="43"/>
    </location>
</feature>
<evidence type="ECO:0000256" key="1">
    <source>
        <dbReference type="ARBA" id="ARBA00005047"/>
    </source>
</evidence>
<dbReference type="Proteomes" id="UP001174909">
    <property type="component" value="Unassembled WGS sequence"/>
</dbReference>
<evidence type="ECO:0000256" key="2">
    <source>
        <dbReference type="ARBA" id="ARBA00022605"/>
    </source>
</evidence>
<feature type="compositionally biased region" description="Low complexity" evidence="5">
    <location>
        <begin position="246"/>
        <end position="264"/>
    </location>
</feature>
<comment type="pathway">
    <text evidence="1">Amino-acid biosynthesis; L-histidine biosynthesis; L-histidine from 5-phospho-alpha-D-ribose 1-diphosphate: step 6/9.</text>
</comment>
<protein>
    <submittedName>
        <fullName evidence="6">Imidazoleglycerol-phosphate dehydratase</fullName>
    </submittedName>
</protein>
<keyword evidence="4" id="KW-0456">Lyase</keyword>
<comment type="caution">
    <text evidence="6">The sequence shown here is derived from an EMBL/GenBank/DDBJ whole genome shotgun (WGS) entry which is preliminary data.</text>
</comment>
<accession>A0AA35TEL9</accession>